<proteinExistence type="predicted"/>
<dbReference type="Proteomes" id="UP000887572">
    <property type="component" value="Unplaced"/>
</dbReference>
<protein>
    <submittedName>
        <fullName evidence="3">Uncharacterized protein</fullName>
    </submittedName>
</protein>
<evidence type="ECO:0000256" key="1">
    <source>
        <dbReference type="SAM" id="SignalP"/>
    </source>
</evidence>
<dbReference type="WBParaSite" id="Gr19_v10_g4206.t2">
    <property type="protein sequence ID" value="Gr19_v10_g4206.t2"/>
    <property type="gene ID" value="Gr19_v10_g4206"/>
</dbReference>
<name>A0A914HSC2_GLORO</name>
<dbReference type="AlphaFoldDB" id="A0A914HSC2"/>
<feature type="signal peptide" evidence="1">
    <location>
        <begin position="1"/>
        <end position="26"/>
    </location>
</feature>
<organism evidence="2 3">
    <name type="scientific">Globodera rostochiensis</name>
    <name type="common">Golden nematode worm</name>
    <name type="synonym">Heterodera rostochiensis</name>
    <dbReference type="NCBI Taxonomy" id="31243"/>
    <lineage>
        <taxon>Eukaryota</taxon>
        <taxon>Metazoa</taxon>
        <taxon>Ecdysozoa</taxon>
        <taxon>Nematoda</taxon>
        <taxon>Chromadorea</taxon>
        <taxon>Rhabditida</taxon>
        <taxon>Tylenchina</taxon>
        <taxon>Tylenchomorpha</taxon>
        <taxon>Tylenchoidea</taxon>
        <taxon>Heteroderidae</taxon>
        <taxon>Heteroderinae</taxon>
        <taxon>Globodera</taxon>
    </lineage>
</organism>
<reference evidence="3" key="1">
    <citation type="submission" date="2022-11" db="UniProtKB">
        <authorList>
            <consortium name="WormBaseParasite"/>
        </authorList>
    </citation>
    <scope>IDENTIFICATION</scope>
</reference>
<keyword evidence="1" id="KW-0732">Signal</keyword>
<feature type="chain" id="PRO_5037287761" evidence="1">
    <location>
        <begin position="27"/>
        <end position="135"/>
    </location>
</feature>
<keyword evidence="2" id="KW-1185">Reference proteome</keyword>
<accession>A0A914HSC2</accession>
<sequence>MGFLAPFIAPLLVAVSVLPCTQLAQSAPSVSLMDIHNSPYIDAFSIGSVVHRADGRRFIVTKDDDGIDLDEFQLDNYYDEKGKESRRTLIGVRNGMEEGSGISLPIIEAPLRVSNPIWNILSRVNAIYRTILQKK</sequence>
<evidence type="ECO:0000313" key="3">
    <source>
        <dbReference type="WBParaSite" id="Gr19_v10_g4206.t2"/>
    </source>
</evidence>
<evidence type="ECO:0000313" key="2">
    <source>
        <dbReference type="Proteomes" id="UP000887572"/>
    </source>
</evidence>